<dbReference type="AlphaFoldDB" id="F2UBZ1"/>
<organism evidence="10">
    <name type="scientific">Salpingoeca rosetta (strain ATCC 50818 / BSB-021)</name>
    <dbReference type="NCBI Taxonomy" id="946362"/>
    <lineage>
        <taxon>Eukaryota</taxon>
        <taxon>Choanoflagellata</taxon>
        <taxon>Craspedida</taxon>
        <taxon>Salpingoecidae</taxon>
        <taxon>Salpingoeca</taxon>
    </lineage>
</organism>
<feature type="compositionally biased region" description="Low complexity" evidence="7">
    <location>
        <begin position="75"/>
        <end position="93"/>
    </location>
</feature>
<dbReference type="EMBL" id="GL832968">
    <property type="protein sequence ID" value="EGD74406.1"/>
    <property type="molecule type" value="Genomic_DNA"/>
</dbReference>
<dbReference type="GO" id="GO:0003713">
    <property type="term" value="F:transcription coactivator activity"/>
    <property type="evidence" value="ECO:0007669"/>
    <property type="project" value="InterPro"/>
</dbReference>
<dbReference type="OrthoDB" id="2505440at2759"/>
<dbReference type="InterPro" id="IPR009044">
    <property type="entry name" value="ssDNA-bd_transcriptional_reg"/>
</dbReference>
<keyword evidence="10" id="KW-1185">Reference proteome</keyword>
<protein>
    <recommendedName>
        <fullName evidence="8">Transcriptional coactivator p15 (PC4) C-terminal domain-containing protein</fullName>
    </recommendedName>
</protein>
<comment type="similarity">
    <text evidence="2">Belongs to the transcriptional coactivator PC4 family.</text>
</comment>
<feature type="region of interest" description="Disordered" evidence="7">
    <location>
        <begin position="38"/>
        <end position="109"/>
    </location>
</feature>
<evidence type="ECO:0000256" key="5">
    <source>
        <dbReference type="ARBA" id="ARBA00023163"/>
    </source>
</evidence>
<feature type="domain" description="Transcriptional coactivator p15 (PC4) C-terminal" evidence="8">
    <location>
        <begin position="114"/>
        <end position="164"/>
    </location>
</feature>
<dbReference type="Gene3D" id="2.30.31.10">
    <property type="entry name" value="Transcriptional Coactivator Pc4, Chain A"/>
    <property type="match status" value="2"/>
</dbReference>
<evidence type="ECO:0000256" key="1">
    <source>
        <dbReference type="ARBA" id="ARBA00004123"/>
    </source>
</evidence>
<dbReference type="InParanoid" id="F2UBZ1"/>
<keyword evidence="5" id="KW-0804">Transcription</keyword>
<dbReference type="STRING" id="946362.F2UBZ1"/>
<dbReference type="OMA" id="TELGKTW"/>
<dbReference type="PANTHER" id="PTHR13215">
    <property type="entry name" value="RNA POLYMERASE II TRANSCRIPTIONAL COACTIVATOR"/>
    <property type="match status" value="1"/>
</dbReference>
<feature type="compositionally biased region" description="Low complexity" evidence="7">
    <location>
        <begin position="42"/>
        <end position="53"/>
    </location>
</feature>
<feature type="compositionally biased region" description="Basic residues" evidence="7">
    <location>
        <begin position="57"/>
        <end position="68"/>
    </location>
</feature>
<dbReference type="Pfam" id="PF02229">
    <property type="entry name" value="PC4"/>
    <property type="match status" value="2"/>
</dbReference>
<reference evidence="9" key="1">
    <citation type="submission" date="2009-08" db="EMBL/GenBank/DDBJ databases">
        <title>Annotation of Salpingoeca rosetta.</title>
        <authorList>
            <consortium name="The Broad Institute Genome Sequencing Platform"/>
            <person name="Russ C."/>
            <person name="Cuomo C."/>
            <person name="Burger G."/>
            <person name="Gray M.W."/>
            <person name="Holland P.W.H."/>
            <person name="King N."/>
            <person name="Lang F.B.F."/>
            <person name="Roger A.J."/>
            <person name="Ruiz-Trillo I."/>
            <person name="Young S.K."/>
            <person name="Zeng Q."/>
            <person name="Gargeya S."/>
            <person name="Alvarado L."/>
            <person name="Berlin A."/>
            <person name="Chapman S.B."/>
            <person name="Chen Z."/>
            <person name="Freedman E."/>
            <person name="Gellesch M."/>
            <person name="Goldberg J."/>
            <person name="Griggs A."/>
            <person name="Gujja S."/>
            <person name="Heilman E."/>
            <person name="Heiman D."/>
            <person name="Howarth C."/>
            <person name="Mehta T."/>
            <person name="Neiman D."/>
            <person name="Pearson M."/>
            <person name="Roberts A."/>
            <person name="Saif S."/>
            <person name="Shea T."/>
            <person name="Shenoy N."/>
            <person name="Sisk P."/>
            <person name="Stolte C."/>
            <person name="Sykes S."/>
            <person name="White J."/>
            <person name="Yandava C."/>
            <person name="Haas B."/>
            <person name="Nusbaum C."/>
            <person name="Birren B."/>
        </authorList>
    </citation>
    <scope>NUCLEOTIDE SEQUENCE [LARGE SCALE GENOMIC DNA]</scope>
    <source>
        <strain evidence="9">ATCC 50818</strain>
    </source>
</reference>
<dbReference type="SUPFAM" id="SSF54447">
    <property type="entry name" value="ssDNA-binding transcriptional regulator domain"/>
    <property type="match status" value="2"/>
</dbReference>
<keyword evidence="4" id="KW-0238">DNA-binding</keyword>
<proteinExistence type="inferred from homology"/>
<dbReference type="InterPro" id="IPR045125">
    <property type="entry name" value="Sub1/Tcp4-like"/>
</dbReference>
<evidence type="ECO:0000256" key="6">
    <source>
        <dbReference type="ARBA" id="ARBA00023242"/>
    </source>
</evidence>
<dbReference type="GO" id="GO:0060261">
    <property type="term" value="P:positive regulation of transcription initiation by RNA polymerase II"/>
    <property type="evidence" value="ECO:0007669"/>
    <property type="project" value="InterPro"/>
</dbReference>
<sequence length="261" mass="28713">MSDDKNQALVEENKQLRQCLRDVLDEVPEAKRAKIEALLGASSSSASSANTSSTEKKKTKDNKKKTKQKHSEIISSSSSSSNSSSSNASAQASPKKPDQESIQPTKDAEGGLHFSLDAKRRVSVTVFKGNVLVGLREWYEKDGKTLPGKGVSLKAPEWKSLVKNAKTATEAFEKQNFDFVTELGKTWKGQKRLSLRSYKGKSFFDVREHYEDKAGEIKPTRKGATLSDAVWKRLCTLMPHVDKAVAQLSGNTDDDDSDGDN</sequence>
<dbReference type="GO" id="GO:0005634">
    <property type="term" value="C:nucleus"/>
    <property type="evidence" value="ECO:0007669"/>
    <property type="project" value="UniProtKB-SubCell"/>
</dbReference>
<gene>
    <name evidence="9" type="ORF">PTSG_06417</name>
</gene>
<feature type="domain" description="Transcriptional coactivator p15 (PC4) C-terminal" evidence="8">
    <location>
        <begin position="189"/>
        <end position="236"/>
    </location>
</feature>
<dbReference type="KEGG" id="sre:PTSG_06417"/>
<evidence type="ECO:0000256" key="7">
    <source>
        <dbReference type="SAM" id="MobiDB-lite"/>
    </source>
</evidence>
<evidence type="ECO:0000256" key="2">
    <source>
        <dbReference type="ARBA" id="ARBA00009001"/>
    </source>
</evidence>
<evidence type="ECO:0000256" key="3">
    <source>
        <dbReference type="ARBA" id="ARBA00023015"/>
    </source>
</evidence>
<evidence type="ECO:0000313" key="9">
    <source>
        <dbReference type="EMBL" id="EGD74406.1"/>
    </source>
</evidence>
<comment type="subcellular location">
    <subcellularLocation>
        <location evidence="1">Nucleus</location>
    </subcellularLocation>
</comment>
<evidence type="ECO:0000313" key="10">
    <source>
        <dbReference type="Proteomes" id="UP000007799"/>
    </source>
</evidence>
<keyword evidence="3" id="KW-0805">Transcription regulation</keyword>
<dbReference type="eggNOG" id="ENOG502SGDQ">
    <property type="taxonomic scope" value="Eukaryota"/>
</dbReference>
<dbReference type="GO" id="GO:0003677">
    <property type="term" value="F:DNA binding"/>
    <property type="evidence" value="ECO:0007669"/>
    <property type="project" value="UniProtKB-KW"/>
</dbReference>
<dbReference type="RefSeq" id="XP_004993306.1">
    <property type="nucleotide sequence ID" value="XM_004993249.1"/>
</dbReference>
<accession>F2UBZ1</accession>
<evidence type="ECO:0000259" key="8">
    <source>
        <dbReference type="Pfam" id="PF02229"/>
    </source>
</evidence>
<keyword evidence="6" id="KW-0539">Nucleus</keyword>
<name>F2UBZ1_SALR5</name>
<dbReference type="Proteomes" id="UP000007799">
    <property type="component" value="Unassembled WGS sequence"/>
</dbReference>
<dbReference type="GeneID" id="16073882"/>
<evidence type="ECO:0000256" key="4">
    <source>
        <dbReference type="ARBA" id="ARBA00023125"/>
    </source>
</evidence>
<dbReference type="InterPro" id="IPR003173">
    <property type="entry name" value="PC4_C"/>
</dbReference>